<proteinExistence type="predicted"/>
<reference evidence="1 2" key="1">
    <citation type="submission" date="2013-01" db="EMBL/GenBank/DDBJ databases">
        <authorList>
            <person name="Harkins D.M."/>
            <person name="Durkin A.S."/>
            <person name="Brinkac L.M."/>
            <person name="Haft D.H."/>
            <person name="Selengut J.D."/>
            <person name="Sanka R."/>
            <person name="DePew J."/>
            <person name="Purushe J."/>
            <person name="Galloway R.L."/>
            <person name="Vinetz J.M."/>
            <person name="Sutton G.G."/>
            <person name="Nierman W.C."/>
            <person name="Fouts D.E."/>
        </authorList>
    </citation>
    <scope>NUCLEOTIDE SEQUENCE [LARGE SCALE GENOMIC DNA]</scope>
    <source>
        <strain evidence="1 2">Sponselee CDC</strain>
    </source>
</reference>
<evidence type="ECO:0000313" key="2">
    <source>
        <dbReference type="Proteomes" id="UP000011873"/>
    </source>
</evidence>
<comment type="caution">
    <text evidence="1">The sequence shown here is derived from an EMBL/GenBank/DDBJ whole genome shotgun (WGS) entry which is preliminary data.</text>
</comment>
<sequence length="80" mass="9674">MTLTIESEILKFRKFNDFGIKTFGNIGTYKKNIIISLFQKLKYYIFFKKPTILDSVRFYEDFSIFAKIAHSFWYHFHASE</sequence>
<protein>
    <submittedName>
        <fullName evidence="1">Uncharacterized protein</fullName>
    </submittedName>
</protein>
<evidence type="ECO:0000313" key="1">
    <source>
        <dbReference type="EMBL" id="EMJ80717.1"/>
    </source>
</evidence>
<name>M6BLU6_LEPBO</name>
<dbReference type="AlphaFoldDB" id="M6BLU6"/>
<dbReference type="Proteomes" id="UP000011873">
    <property type="component" value="Unassembled WGS sequence"/>
</dbReference>
<dbReference type="PATRIC" id="fig|1218567.3.peg.2602"/>
<gene>
    <name evidence="1" type="ORF">LEP1GSC016_3674</name>
</gene>
<organism evidence="1 2">
    <name type="scientific">Leptospira borgpetersenii serovar Hardjo-bovis str. Sponselee</name>
    <dbReference type="NCBI Taxonomy" id="1303729"/>
    <lineage>
        <taxon>Bacteria</taxon>
        <taxon>Pseudomonadati</taxon>
        <taxon>Spirochaetota</taxon>
        <taxon>Spirochaetia</taxon>
        <taxon>Leptospirales</taxon>
        <taxon>Leptospiraceae</taxon>
        <taxon>Leptospira</taxon>
    </lineage>
</organism>
<accession>M6BLU6</accession>
<dbReference type="EMBL" id="ANMU01000104">
    <property type="protein sequence ID" value="EMJ80717.1"/>
    <property type="molecule type" value="Genomic_DNA"/>
</dbReference>